<sequence>MTELEALRDRVAQLEAILGVDEPFLVQLRLAFGLTGATQPKILGMLLNRSFVTHDALYAMLYGHRPDCDLPCDKTVDVHLSKLRKTLKGHGITFRTVVDGGYAMDTANKIKVRAKLGLPTQSRPHPGHPDFPAIQTGR</sequence>
<name>A0A973W2K0_9BRAD</name>
<protein>
    <submittedName>
        <fullName evidence="2">Helix-turn-helix domain-containing protein</fullName>
    </submittedName>
</protein>
<gene>
    <name evidence="2" type="ORF">HAP48_026280</name>
</gene>
<proteinExistence type="predicted"/>
<dbReference type="GO" id="GO:0006355">
    <property type="term" value="P:regulation of DNA-templated transcription"/>
    <property type="evidence" value="ECO:0007669"/>
    <property type="project" value="InterPro"/>
</dbReference>
<reference evidence="2" key="1">
    <citation type="submission" date="2020-06" db="EMBL/GenBank/DDBJ databases">
        <title>Whole Genome Sequence of Bradyrhizobium sp. Strain 1S1.</title>
        <authorList>
            <person name="Bromfield E.S.P."/>
            <person name="Cloutier S."/>
        </authorList>
    </citation>
    <scope>NUCLEOTIDE SEQUENCE [LARGE SCALE GENOMIC DNA]</scope>
    <source>
        <strain evidence="2">1S1</strain>
    </source>
</reference>
<dbReference type="InterPro" id="IPR016032">
    <property type="entry name" value="Sig_transdc_resp-reg_C-effctor"/>
</dbReference>
<dbReference type="InterPro" id="IPR036388">
    <property type="entry name" value="WH-like_DNA-bd_sf"/>
</dbReference>
<evidence type="ECO:0000256" key="1">
    <source>
        <dbReference type="SAM" id="MobiDB-lite"/>
    </source>
</evidence>
<feature type="region of interest" description="Disordered" evidence="1">
    <location>
        <begin position="117"/>
        <end position="138"/>
    </location>
</feature>
<dbReference type="GO" id="GO:0003677">
    <property type="term" value="F:DNA binding"/>
    <property type="evidence" value="ECO:0007669"/>
    <property type="project" value="InterPro"/>
</dbReference>
<accession>A0A973W2K0</accession>
<dbReference type="Gene3D" id="1.10.10.10">
    <property type="entry name" value="Winged helix-like DNA-binding domain superfamily/Winged helix DNA-binding domain"/>
    <property type="match status" value="1"/>
</dbReference>
<dbReference type="SUPFAM" id="SSF46894">
    <property type="entry name" value="C-terminal effector domain of the bipartite response regulators"/>
    <property type="match status" value="1"/>
</dbReference>
<dbReference type="AlphaFoldDB" id="A0A973W2K0"/>
<organism evidence="2">
    <name type="scientific">Bradyrhizobium septentrionale</name>
    <dbReference type="NCBI Taxonomy" id="1404411"/>
    <lineage>
        <taxon>Bacteria</taxon>
        <taxon>Pseudomonadati</taxon>
        <taxon>Pseudomonadota</taxon>
        <taxon>Alphaproteobacteria</taxon>
        <taxon>Hyphomicrobiales</taxon>
        <taxon>Nitrobacteraceae</taxon>
        <taxon>Bradyrhizobium</taxon>
    </lineage>
</organism>
<dbReference type="EMBL" id="JAAOLE020000001">
    <property type="protein sequence ID" value="NVI46403.1"/>
    <property type="molecule type" value="Genomic_DNA"/>
</dbReference>
<evidence type="ECO:0000313" key="2">
    <source>
        <dbReference type="EMBL" id="NVI46403.1"/>
    </source>
</evidence>
<dbReference type="RefSeq" id="WP_166205726.1">
    <property type="nucleotide sequence ID" value="NZ_CP088285.1"/>
</dbReference>
<comment type="caution">
    <text evidence="2">The sequence shown here is derived from an EMBL/GenBank/DDBJ whole genome shotgun (WGS) entry which is preliminary data.</text>
</comment>